<comment type="caution">
    <text evidence="1">The sequence shown here is derived from an EMBL/GenBank/DDBJ whole genome shotgun (WGS) entry which is preliminary data.</text>
</comment>
<dbReference type="Proteomes" id="UP000003460">
    <property type="component" value="Unassembled WGS sequence"/>
</dbReference>
<evidence type="ECO:0000313" key="2">
    <source>
        <dbReference type="Proteomes" id="UP000003460"/>
    </source>
</evidence>
<dbReference type="STRING" id="626522.GCWU000325_01375"/>
<sequence length="71" mass="8253">MILISTKDEWANFFCGILSRHCTKRHKKCFFFAEKRANAVSKASLNLSFYTATRPKLTIILQELCNFYAQS</sequence>
<dbReference type="AlphaFoldDB" id="C9LGN1"/>
<dbReference type="HOGENOM" id="CLU_2736731_0_0_10"/>
<organism evidence="1 2">
    <name type="scientific">Alloprevotella tannerae ATCC 51259</name>
    <dbReference type="NCBI Taxonomy" id="626522"/>
    <lineage>
        <taxon>Bacteria</taxon>
        <taxon>Pseudomonadati</taxon>
        <taxon>Bacteroidota</taxon>
        <taxon>Bacteroidia</taxon>
        <taxon>Bacteroidales</taxon>
        <taxon>Prevotellaceae</taxon>
        <taxon>Alloprevotella</taxon>
    </lineage>
</organism>
<keyword evidence="2" id="KW-1185">Reference proteome</keyword>
<reference evidence="1" key="1">
    <citation type="submission" date="2009-09" db="EMBL/GenBank/DDBJ databases">
        <authorList>
            <person name="Weinstock G."/>
            <person name="Sodergren E."/>
            <person name="Clifton S."/>
            <person name="Fulton L."/>
            <person name="Fulton B."/>
            <person name="Courtney L."/>
            <person name="Fronick C."/>
            <person name="Harrison M."/>
            <person name="Strong C."/>
            <person name="Farmer C."/>
            <person name="Delahaunty K."/>
            <person name="Markovic C."/>
            <person name="Hall O."/>
            <person name="Minx P."/>
            <person name="Tomlinson C."/>
            <person name="Mitreva M."/>
            <person name="Nelson J."/>
            <person name="Hou S."/>
            <person name="Wollam A."/>
            <person name="Pepin K.H."/>
            <person name="Johnson M."/>
            <person name="Bhonagiri V."/>
            <person name="Nash W.E."/>
            <person name="Warren W."/>
            <person name="Chinwalla A."/>
            <person name="Mardis E.R."/>
            <person name="Wilson R.K."/>
        </authorList>
    </citation>
    <scope>NUCLEOTIDE SEQUENCE [LARGE SCALE GENOMIC DNA]</scope>
    <source>
        <strain evidence="1">ATCC 51259</strain>
    </source>
</reference>
<gene>
    <name evidence="1" type="ORF">GCWU000325_01375</name>
</gene>
<dbReference type="EMBL" id="ACIJ02000018">
    <property type="protein sequence ID" value="EEX71839.1"/>
    <property type="molecule type" value="Genomic_DNA"/>
</dbReference>
<proteinExistence type="predicted"/>
<protein>
    <submittedName>
        <fullName evidence="1">Uncharacterized protein</fullName>
    </submittedName>
</protein>
<name>C9LGN1_9BACT</name>
<evidence type="ECO:0000313" key="1">
    <source>
        <dbReference type="EMBL" id="EEX71839.1"/>
    </source>
</evidence>
<accession>C9LGN1</accession>